<dbReference type="SUPFAM" id="SSF46689">
    <property type="entry name" value="Homeodomain-like"/>
    <property type="match status" value="1"/>
</dbReference>
<feature type="DNA-binding region" description="H-T-H motif" evidence="4">
    <location>
        <begin position="40"/>
        <end position="59"/>
    </location>
</feature>
<keyword evidence="3" id="KW-0804">Transcription</keyword>
<evidence type="ECO:0000313" key="6">
    <source>
        <dbReference type="EMBL" id="GAA0958419.1"/>
    </source>
</evidence>
<dbReference type="InterPro" id="IPR009057">
    <property type="entry name" value="Homeodomain-like_sf"/>
</dbReference>
<evidence type="ECO:0000313" key="7">
    <source>
        <dbReference type="Proteomes" id="UP001500542"/>
    </source>
</evidence>
<accession>A0ABN1RJH1</accession>
<comment type="caution">
    <text evidence="6">The sequence shown here is derived from an EMBL/GenBank/DDBJ whole genome shotgun (WGS) entry which is preliminary data.</text>
</comment>
<keyword evidence="2 4" id="KW-0238">DNA-binding</keyword>
<gene>
    <name evidence="6" type="ORF">GCM10009554_70660</name>
</gene>
<dbReference type="PANTHER" id="PTHR30055">
    <property type="entry name" value="HTH-TYPE TRANSCRIPTIONAL REGULATOR RUTR"/>
    <property type="match status" value="1"/>
</dbReference>
<dbReference type="Pfam" id="PF00440">
    <property type="entry name" value="TetR_N"/>
    <property type="match status" value="1"/>
</dbReference>
<evidence type="ECO:0000259" key="5">
    <source>
        <dbReference type="PROSITE" id="PS50977"/>
    </source>
</evidence>
<name>A0ABN1RJH1_9ACTN</name>
<protein>
    <submittedName>
        <fullName evidence="6">TetR/AcrR family transcriptional regulator</fullName>
    </submittedName>
</protein>
<evidence type="ECO:0000256" key="3">
    <source>
        <dbReference type="ARBA" id="ARBA00023163"/>
    </source>
</evidence>
<organism evidence="6 7">
    <name type="scientific">Kribbella koreensis</name>
    <dbReference type="NCBI Taxonomy" id="57909"/>
    <lineage>
        <taxon>Bacteria</taxon>
        <taxon>Bacillati</taxon>
        <taxon>Actinomycetota</taxon>
        <taxon>Actinomycetes</taxon>
        <taxon>Propionibacteriales</taxon>
        <taxon>Kribbellaceae</taxon>
        <taxon>Kribbella</taxon>
    </lineage>
</organism>
<feature type="domain" description="HTH tetR-type" evidence="5">
    <location>
        <begin position="17"/>
        <end position="77"/>
    </location>
</feature>
<evidence type="ECO:0000256" key="2">
    <source>
        <dbReference type="ARBA" id="ARBA00023125"/>
    </source>
</evidence>
<sequence>MTEKRRYSSALRSEQTELARSRILTAASALFLDKGYLGTTLAAIAGEAGVSVQTVYNVIGGKPAVLKAAYDVLLAGDDEPIPMVDRPIYQAIAGAPTAGECLALYAGLARGIAERTTPLIRMARAQASTGDRDLTEYLKTLDGELAFGCRYMAGHLAEKFGLRAGLDIDSAADILWSINGSDLSHRLVNEREWGWDRYEQWLATTLTDLLIG</sequence>
<evidence type="ECO:0000256" key="4">
    <source>
        <dbReference type="PROSITE-ProRule" id="PRU00335"/>
    </source>
</evidence>
<dbReference type="InterPro" id="IPR001647">
    <property type="entry name" value="HTH_TetR"/>
</dbReference>
<dbReference type="EMBL" id="BAAAHK010000019">
    <property type="protein sequence ID" value="GAA0958419.1"/>
    <property type="molecule type" value="Genomic_DNA"/>
</dbReference>
<dbReference type="Proteomes" id="UP001500542">
    <property type="component" value="Unassembled WGS sequence"/>
</dbReference>
<proteinExistence type="predicted"/>
<dbReference type="Gene3D" id="1.10.357.10">
    <property type="entry name" value="Tetracycline Repressor, domain 2"/>
    <property type="match status" value="1"/>
</dbReference>
<keyword evidence="1" id="KW-0805">Transcription regulation</keyword>
<dbReference type="RefSeq" id="WP_343980678.1">
    <property type="nucleotide sequence ID" value="NZ_BAAAHK010000019.1"/>
</dbReference>
<dbReference type="PROSITE" id="PS50977">
    <property type="entry name" value="HTH_TETR_2"/>
    <property type="match status" value="1"/>
</dbReference>
<dbReference type="PANTHER" id="PTHR30055:SF234">
    <property type="entry name" value="HTH-TYPE TRANSCRIPTIONAL REGULATOR BETI"/>
    <property type="match status" value="1"/>
</dbReference>
<keyword evidence="7" id="KW-1185">Reference proteome</keyword>
<reference evidence="6 7" key="1">
    <citation type="journal article" date="2019" name="Int. J. Syst. Evol. Microbiol.">
        <title>The Global Catalogue of Microorganisms (GCM) 10K type strain sequencing project: providing services to taxonomists for standard genome sequencing and annotation.</title>
        <authorList>
            <consortium name="The Broad Institute Genomics Platform"/>
            <consortium name="The Broad Institute Genome Sequencing Center for Infectious Disease"/>
            <person name="Wu L."/>
            <person name="Ma J."/>
        </authorList>
    </citation>
    <scope>NUCLEOTIDE SEQUENCE [LARGE SCALE GENOMIC DNA]</scope>
    <source>
        <strain evidence="6 7">JCM 10977</strain>
    </source>
</reference>
<evidence type="ECO:0000256" key="1">
    <source>
        <dbReference type="ARBA" id="ARBA00023015"/>
    </source>
</evidence>
<dbReference type="InterPro" id="IPR050109">
    <property type="entry name" value="HTH-type_TetR-like_transc_reg"/>
</dbReference>
<dbReference type="PRINTS" id="PR00455">
    <property type="entry name" value="HTHTETR"/>
</dbReference>